<sequence>MITSNKSYGAKSNWPPWLGPEIARNSKWAGENNLLIEKLSVMILCYESEILSSKLGKDKDNDDGQQEGEDDEEEAHDTHKEAPLRFEIDMPSIVITSTSSQYFTLYIIIVSLLFYSEPMSKVIQEKIEKLKFSIDFEDLNSLTGRLAKMQQHYRLLRFLTFNYNFRQDNLNNEDLNNYLQLNLDRGEMASDIYLLLRTLLTGDFTSDSSHNLQMSWLIMSDEIILELLEDDRKPIMDVALARGMYKRKVLESGTNINRLHVGTMKGFNLIQNAKFPDLIQPLDEHSFDNLIEVEWTMNKSVGGIKVVENVMINAAPLNIKVDEETGEKLMNFIFHTETGDVKDSKIMAIATDKREDDVKKSENDDAGFGLVPETDGINKGVKFDQISQNNRSLTSNKRSLTLLSTGNKSSTSNDSSEKSNENKEDIQIMIDRSKEYFSIISLSIKAITLMVTLKLRNGFKRVLNVSNFKVNLPELNIQNEILSFMDVTKILQKTITKLILSHIGKLLANKLSTKKAKSKQRLKRQNRVETLTDVRKEIASPRATTTPDN</sequence>
<dbReference type="EMBL" id="AOGT01000291">
    <property type="protein sequence ID" value="EMG50338.1"/>
    <property type="molecule type" value="Genomic_DNA"/>
</dbReference>
<evidence type="ECO:0000313" key="2">
    <source>
        <dbReference type="EMBL" id="EMG50338.1"/>
    </source>
</evidence>
<feature type="compositionally biased region" description="Acidic residues" evidence="1">
    <location>
        <begin position="63"/>
        <end position="75"/>
    </location>
</feature>
<comment type="caution">
    <text evidence="2">The sequence shown here is derived from an EMBL/GenBank/DDBJ whole genome shotgun (WGS) entry which is preliminary data.</text>
</comment>
<evidence type="ECO:0000313" key="3">
    <source>
        <dbReference type="Proteomes" id="UP000011777"/>
    </source>
</evidence>
<dbReference type="STRING" id="1245528.M3JDQ9"/>
<reference evidence="2 3" key="1">
    <citation type="submission" date="2013-02" db="EMBL/GenBank/DDBJ databases">
        <title>Genome sequence of Candida maltosa Xu316, a potential industrial strain for xylitol and ethanol production.</title>
        <authorList>
            <person name="Yu J."/>
            <person name="Wang Q."/>
            <person name="Geng X."/>
            <person name="Bao W."/>
            <person name="He P."/>
            <person name="Cai J."/>
        </authorList>
    </citation>
    <scope>NUCLEOTIDE SEQUENCE [LARGE SCALE GENOMIC DNA]</scope>
    <source>
        <strain evidence="3">Xu316</strain>
    </source>
</reference>
<keyword evidence="3" id="KW-1185">Reference proteome</keyword>
<feature type="non-terminal residue" evidence="2">
    <location>
        <position position="1"/>
    </location>
</feature>
<dbReference type="OrthoDB" id="1562405at2759"/>
<dbReference type="AlphaFoldDB" id="M3JDQ9"/>
<gene>
    <name evidence="2" type="ORF">G210_4612</name>
</gene>
<dbReference type="eggNOG" id="KOG1910">
    <property type="taxonomic scope" value="Eukaryota"/>
</dbReference>
<name>M3JDQ9_CANMX</name>
<feature type="compositionally biased region" description="Low complexity" evidence="1">
    <location>
        <begin position="404"/>
        <end position="414"/>
    </location>
</feature>
<feature type="region of interest" description="Disordered" evidence="1">
    <location>
        <begin position="397"/>
        <end position="423"/>
    </location>
</feature>
<dbReference type="Pfam" id="PF10344">
    <property type="entry name" value="Hobbit"/>
    <property type="match status" value="1"/>
</dbReference>
<dbReference type="HOGENOM" id="CLU_496054_0_0_1"/>
<protein>
    <submittedName>
        <fullName evidence="2">Uncharacterized protein</fullName>
    </submittedName>
</protein>
<accession>M3JDQ9</accession>
<dbReference type="PANTHER" id="PTHR15678">
    <property type="entry name" value="ANTIGEN MLAA-22-RELATED"/>
    <property type="match status" value="1"/>
</dbReference>
<feature type="region of interest" description="Disordered" evidence="1">
    <location>
        <begin position="56"/>
        <end position="81"/>
    </location>
</feature>
<evidence type="ECO:0000256" key="1">
    <source>
        <dbReference type="SAM" id="MobiDB-lite"/>
    </source>
</evidence>
<organism evidence="2 3">
    <name type="scientific">Candida maltosa (strain Xu316)</name>
    <name type="common">Yeast</name>
    <dbReference type="NCBI Taxonomy" id="1245528"/>
    <lineage>
        <taxon>Eukaryota</taxon>
        <taxon>Fungi</taxon>
        <taxon>Dikarya</taxon>
        <taxon>Ascomycota</taxon>
        <taxon>Saccharomycotina</taxon>
        <taxon>Pichiomycetes</taxon>
        <taxon>Debaryomycetaceae</taxon>
        <taxon>Candida/Lodderomyces clade</taxon>
        <taxon>Candida</taxon>
    </lineage>
</organism>
<proteinExistence type="predicted"/>
<dbReference type="PANTHER" id="PTHR15678:SF15">
    <property type="entry name" value="PROTEIN FMP27, MITOCHONDRIAL"/>
    <property type="match status" value="1"/>
</dbReference>
<dbReference type="Proteomes" id="UP000011777">
    <property type="component" value="Unassembled WGS sequence"/>
</dbReference>
<dbReference type="InterPro" id="IPR045167">
    <property type="entry name" value="Hobbit"/>
</dbReference>